<keyword evidence="1" id="KW-0472">Membrane</keyword>
<name>A0A1I0W6Z7_9BACI</name>
<dbReference type="EMBL" id="FOJW01000002">
    <property type="protein sequence ID" value="SFA84304.1"/>
    <property type="molecule type" value="Genomic_DNA"/>
</dbReference>
<dbReference type="AlphaFoldDB" id="A0A1I0W6Z7"/>
<reference evidence="2 3" key="1">
    <citation type="submission" date="2016-10" db="EMBL/GenBank/DDBJ databases">
        <authorList>
            <person name="de Groot N.N."/>
        </authorList>
    </citation>
    <scope>NUCLEOTIDE SEQUENCE [LARGE SCALE GENOMIC DNA]</scope>
    <source>
        <strain evidence="2 3">CGMCC 1.3702</strain>
    </source>
</reference>
<dbReference type="OrthoDB" id="2628935at2"/>
<feature type="transmembrane region" description="Helical" evidence="1">
    <location>
        <begin position="25"/>
        <end position="44"/>
    </location>
</feature>
<keyword evidence="3" id="KW-1185">Reference proteome</keyword>
<dbReference type="InterPro" id="IPR048147">
    <property type="entry name" value="CBO0543-like"/>
</dbReference>
<feature type="transmembrane region" description="Helical" evidence="1">
    <location>
        <begin position="118"/>
        <end position="135"/>
    </location>
</feature>
<dbReference type="Proteomes" id="UP000198642">
    <property type="component" value="Unassembled WGS sequence"/>
</dbReference>
<keyword evidence="1" id="KW-0812">Transmembrane</keyword>
<keyword evidence="1" id="KW-1133">Transmembrane helix</keyword>
<dbReference type="NCBIfam" id="NF041644">
    <property type="entry name" value="CBO0543_fam"/>
    <property type="match status" value="1"/>
</dbReference>
<dbReference type="STRING" id="237679.SAMN04488072_102264"/>
<feature type="transmembrane region" description="Helical" evidence="1">
    <location>
        <begin position="142"/>
        <end position="160"/>
    </location>
</feature>
<accession>A0A1I0W6Z7</accession>
<organism evidence="2 3">
    <name type="scientific">Lentibacillus halodurans</name>
    <dbReference type="NCBI Taxonomy" id="237679"/>
    <lineage>
        <taxon>Bacteria</taxon>
        <taxon>Bacillati</taxon>
        <taxon>Bacillota</taxon>
        <taxon>Bacilli</taxon>
        <taxon>Bacillales</taxon>
        <taxon>Bacillaceae</taxon>
        <taxon>Lentibacillus</taxon>
    </lineage>
</organism>
<proteinExistence type="predicted"/>
<feature type="transmembrane region" description="Helical" evidence="1">
    <location>
        <begin position="90"/>
        <end position="112"/>
    </location>
</feature>
<evidence type="ECO:0000256" key="1">
    <source>
        <dbReference type="SAM" id="Phobius"/>
    </source>
</evidence>
<feature type="transmembrane region" description="Helical" evidence="1">
    <location>
        <begin position="64"/>
        <end position="83"/>
    </location>
</feature>
<dbReference type="RefSeq" id="WP_090233937.1">
    <property type="nucleotide sequence ID" value="NZ_FOJW01000002.1"/>
</dbReference>
<sequence length="166" mass="19970">MHIFIIILVIIAAWHRGNWSRFHKFHATMLYIIAMNLLYFYFTYNYPIWTFQSNMGIPERVLDLLHAFIVLPCTVIIFLSNYPDRLYNQVLYIGKWSLIYIVFEWTGFHLGIIEYNNGWSLGWSFLFVLVMFPMLKLHYSRPFMAYGLSIIIIAILLHLFEVPWIY</sequence>
<protein>
    <submittedName>
        <fullName evidence="2">Uncharacterized protein</fullName>
    </submittedName>
</protein>
<evidence type="ECO:0000313" key="2">
    <source>
        <dbReference type="EMBL" id="SFA84304.1"/>
    </source>
</evidence>
<evidence type="ECO:0000313" key="3">
    <source>
        <dbReference type="Proteomes" id="UP000198642"/>
    </source>
</evidence>
<gene>
    <name evidence="2" type="ORF">SAMN04488072_102264</name>
</gene>